<sequence length="249" mass="27868">MELFDWEKNVNALIAQFVPDASDGNIATENQNCAGGQTSEECKEWDKINHKLLKSYCQRISYFPRGANPKGECPLYQLNPFNPDLPQSKGCNKMTNQKSVCSKWYDASTQTGILQYVTIVNDAIGNYCPNVTTPDCACQEVQKSIVFKEVSGVAGDTRCWWRPCQLSSQGRYLIQSKGLPKCDENVCININNVFLDNSVIGGDVINEELNACGGGVPPPPWYEQWWFWIIVLAIVIILFATLIYFGAQT</sequence>
<keyword evidence="1" id="KW-0812">Transmembrane</keyword>
<keyword evidence="1" id="KW-1133">Transmembrane helix</keyword>
<organism evidence="2">
    <name type="scientific">Pithovirus LCPAC304</name>
    <dbReference type="NCBI Taxonomy" id="2506594"/>
    <lineage>
        <taxon>Viruses</taxon>
        <taxon>Pithoviruses</taxon>
    </lineage>
</organism>
<accession>A0A481Z9J0</accession>
<dbReference type="EMBL" id="MK500565">
    <property type="protein sequence ID" value="QBK91779.1"/>
    <property type="molecule type" value="Genomic_DNA"/>
</dbReference>
<evidence type="ECO:0000313" key="2">
    <source>
        <dbReference type="EMBL" id="QBK91779.1"/>
    </source>
</evidence>
<reference evidence="2" key="1">
    <citation type="journal article" date="2019" name="MBio">
        <title>Virus Genomes from Deep Sea Sediments Expand the Ocean Megavirome and Support Independent Origins of Viral Gigantism.</title>
        <authorList>
            <person name="Backstrom D."/>
            <person name="Yutin N."/>
            <person name="Jorgensen S.L."/>
            <person name="Dharamshi J."/>
            <person name="Homa F."/>
            <person name="Zaremba-Niedwiedzka K."/>
            <person name="Spang A."/>
            <person name="Wolf Y.I."/>
            <person name="Koonin E.V."/>
            <person name="Ettema T.J."/>
        </authorList>
    </citation>
    <scope>NUCLEOTIDE SEQUENCE</scope>
</reference>
<gene>
    <name evidence="2" type="ORF">LCPAC304_01170</name>
</gene>
<proteinExistence type="predicted"/>
<evidence type="ECO:0000256" key="1">
    <source>
        <dbReference type="SAM" id="Phobius"/>
    </source>
</evidence>
<keyword evidence="1" id="KW-0472">Membrane</keyword>
<protein>
    <submittedName>
        <fullName evidence="2">Entry-fusion-complex G9/A16</fullName>
    </submittedName>
</protein>
<feature type="transmembrane region" description="Helical" evidence="1">
    <location>
        <begin position="225"/>
        <end position="247"/>
    </location>
</feature>
<name>A0A481Z9J0_9VIRU</name>